<dbReference type="SUPFAM" id="SSF48726">
    <property type="entry name" value="Immunoglobulin"/>
    <property type="match status" value="2"/>
</dbReference>
<evidence type="ECO:0000256" key="3">
    <source>
        <dbReference type="ARBA" id="ARBA00023136"/>
    </source>
</evidence>
<feature type="chain" id="PRO_5017291145" description="Immunoglobulin V-set domain-containing protein" evidence="4">
    <location>
        <begin position="19"/>
        <end position="222"/>
    </location>
</feature>
<accession>A0A3B4GZZ2</accession>
<keyword evidence="3" id="KW-0472">Membrane</keyword>
<dbReference type="PANTHER" id="PTHR11860:SF87">
    <property type="entry name" value="CMRF35-LIKE MOLECULE 8"/>
    <property type="match status" value="1"/>
</dbReference>
<dbReference type="InterPro" id="IPR050671">
    <property type="entry name" value="CD300_family_receptors"/>
</dbReference>
<sequence length="222" mass="25058">LFTLYFVFLVSLRCLTSAVGMIHVTGYVGREVNVSCSYDQSYVSHEKYLCKDSCGSDDVLITTSQASKTKYSIYDDNSARIFTTTIFDLQSTDAGKYWLTRTFDDINRFNVSGQNTYKCSDESGRLQELGCHMCLCVFCRQCKASKYQKPNYINDCGDSDLLITTSNSSKNKYSIHDNKTSRIFTTTISDLHSVDAGKYWCGVTRTGKDIYTEVELKLVPGK</sequence>
<evidence type="ECO:0000256" key="4">
    <source>
        <dbReference type="SAM" id="SignalP"/>
    </source>
</evidence>
<dbReference type="AlphaFoldDB" id="A0A3B4GZZ2"/>
<protein>
    <recommendedName>
        <fullName evidence="6">Immunoglobulin V-set domain-containing protein</fullName>
    </recommendedName>
</protein>
<evidence type="ECO:0008006" key="6">
    <source>
        <dbReference type="Google" id="ProtNLM"/>
    </source>
</evidence>
<organism evidence="5">
    <name type="scientific">Pundamilia nyererei</name>
    <dbReference type="NCBI Taxonomy" id="303518"/>
    <lineage>
        <taxon>Eukaryota</taxon>
        <taxon>Metazoa</taxon>
        <taxon>Chordata</taxon>
        <taxon>Craniata</taxon>
        <taxon>Vertebrata</taxon>
        <taxon>Euteleostomi</taxon>
        <taxon>Actinopterygii</taxon>
        <taxon>Neopterygii</taxon>
        <taxon>Teleostei</taxon>
        <taxon>Neoteleostei</taxon>
        <taxon>Acanthomorphata</taxon>
        <taxon>Ovalentaria</taxon>
        <taxon>Cichlomorphae</taxon>
        <taxon>Cichliformes</taxon>
        <taxon>Cichlidae</taxon>
        <taxon>African cichlids</taxon>
        <taxon>Pseudocrenilabrinae</taxon>
        <taxon>Haplochromini</taxon>
        <taxon>Pundamilia</taxon>
    </lineage>
</organism>
<evidence type="ECO:0000313" key="5">
    <source>
        <dbReference type="Ensembl" id="ENSPNYP00000028495.1"/>
    </source>
</evidence>
<dbReference type="PANTHER" id="PTHR11860">
    <property type="entry name" value="POLYMERIC-IMMUNOGLOBULIN RECEPTOR"/>
    <property type="match status" value="1"/>
</dbReference>
<dbReference type="GeneTree" id="ENSGT00950000182977"/>
<dbReference type="GO" id="GO:0005886">
    <property type="term" value="C:plasma membrane"/>
    <property type="evidence" value="ECO:0007669"/>
    <property type="project" value="TreeGrafter"/>
</dbReference>
<dbReference type="InterPro" id="IPR013783">
    <property type="entry name" value="Ig-like_fold"/>
</dbReference>
<evidence type="ECO:0000256" key="2">
    <source>
        <dbReference type="ARBA" id="ARBA00022692"/>
    </source>
</evidence>
<keyword evidence="4" id="KW-0732">Signal</keyword>
<dbReference type="GO" id="GO:0004888">
    <property type="term" value="F:transmembrane signaling receptor activity"/>
    <property type="evidence" value="ECO:0007669"/>
    <property type="project" value="TreeGrafter"/>
</dbReference>
<keyword evidence="2" id="KW-0812">Transmembrane</keyword>
<name>A0A3B4GZZ2_9CICH</name>
<evidence type="ECO:0000256" key="1">
    <source>
        <dbReference type="ARBA" id="ARBA00004370"/>
    </source>
</evidence>
<dbReference type="Ensembl" id="ENSPNYT00000029189.1">
    <property type="protein sequence ID" value="ENSPNYP00000028495.1"/>
    <property type="gene ID" value="ENSPNYG00000021434.1"/>
</dbReference>
<dbReference type="InterPro" id="IPR036179">
    <property type="entry name" value="Ig-like_dom_sf"/>
</dbReference>
<proteinExistence type="predicted"/>
<reference evidence="5" key="1">
    <citation type="submission" date="2023-09" db="UniProtKB">
        <authorList>
            <consortium name="Ensembl"/>
        </authorList>
    </citation>
    <scope>IDENTIFICATION</scope>
</reference>
<feature type="signal peptide" evidence="4">
    <location>
        <begin position="1"/>
        <end position="18"/>
    </location>
</feature>
<comment type="subcellular location">
    <subcellularLocation>
        <location evidence="1">Membrane</location>
    </subcellularLocation>
</comment>
<dbReference type="Gene3D" id="2.60.40.10">
    <property type="entry name" value="Immunoglobulins"/>
    <property type="match status" value="2"/>
</dbReference>